<feature type="transmembrane region" description="Helical" evidence="1">
    <location>
        <begin position="64"/>
        <end position="82"/>
    </location>
</feature>
<sequence>MEMEISVDDWGRMGWAMEILVARLGRGTSEEIYLCKSIAGGSPYIPAIGGDLTSTGHTVRSRHFFFVTFYSALVIYLNTQLVPY</sequence>
<dbReference type="AlphaFoldDB" id="W9RUW4"/>
<keyword evidence="1" id="KW-1133">Transmembrane helix</keyword>
<evidence type="ECO:0000313" key="2">
    <source>
        <dbReference type="EMBL" id="EXB97051.1"/>
    </source>
</evidence>
<keyword evidence="1" id="KW-0812">Transmembrane</keyword>
<evidence type="ECO:0000256" key="1">
    <source>
        <dbReference type="SAM" id="Phobius"/>
    </source>
</evidence>
<keyword evidence="1" id="KW-0472">Membrane</keyword>
<protein>
    <submittedName>
        <fullName evidence="2">Uncharacterized protein</fullName>
    </submittedName>
</protein>
<organism evidence="2 3">
    <name type="scientific">Morus notabilis</name>
    <dbReference type="NCBI Taxonomy" id="981085"/>
    <lineage>
        <taxon>Eukaryota</taxon>
        <taxon>Viridiplantae</taxon>
        <taxon>Streptophyta</taxon>
        <taxon>Embryophyta</taxon>
        <taxon>Tracheophyta</taxon>
        <taxon>Spermatophyta</taxon>
        <taxon>Magnoliopsida</taxon>
        <taxon>eudicotyledons</taxon>
        <taxon>Gunneridae</taxon>
        <taxon>Pentapetalae</taxon>
        <taxon>rosids</taxon>
        <taxon>fabids</taxon>
        <taxon>Rosales</taxon>
        <taxon>Moraceae</taxon>
        <taxon>Moreae</taxon>
        <taxon>Morus</taxon>
    </lineage>
</organism>
<proteinExistence type="predicted"/>
<gene>
    <name evidence="2" type="ORF">L484_014663</name>
</gene>
<keyword evidence="3" id="KW-1185">Reference proteome</keyword>
<accession>W9RUW4</accession>
<reference evidence="3" key="1">
    <citation type="submission" date="2013-01" db="EMBL/GenBank/DDBJ databases">
        <title>Draft Genome Sequence of a Mulberry Tree, Morus notabilis C.K. Schneid.</title>
        <authorList>
            <person name="He N."/>
            <person name="Zhao S."/>
        </authorList>
    </citation>
    <scope>NUCLEOTIDE SEQUENCE</scope>
</reference>
<name>W9RUW4_9ROSA</name>
<evidence type="ECO:0000313" key="3">
    <source>
        <dbReference type="Proteomes" id="UP000030645"/>
    </source>
</evidence>
<dbReference type="EMBL" id="KE345255">
    <property type="protein sequence ID" value="EXB97051.1"/>
    <property type="molecule type" value="Genomic_DNA"/>
</dbReference>
<dbReference type="Proteomes" id="UP000030645">
    <property type="component" value="Unassembled WGS sequence"/>
</dbReference>